<dbReference type="InterPro" id="IPR007345">
    <property type="entry name" value="Polysacch_pyruvyl_Trfase"/>
</dbReference>
<feature type="domain" description="Polysaccharide pyruvyl transferase" evidence="1">
    <location>
        <begin position="13"/>
        <end position="313"/>
    </location>
</feature>
<dbReference type="EMBL" id="JACSPP010000093">
    <property type="protein sequence ID" value="MBD8042033.1"/>
    <property type="molecule type" value="Genomic_DNA"/>
</dbReference>
<evidence type="ECO:0000259" key="1">
    <source>
        <dbReference type="Pfam" id="PF04230"/>
    </source>
</evidence>
<keyword evidence="3" id="KW-1185">Reference proteome</keyword>
<sequence length="370" mass="42946">MKIGILTLPLHTNYGGILQAYALQTVLERMGHEVWVIEKKRKPFQLPLWKAPLVYGKRIIRNVTGHPFPIFYEQKINREKPIIQQNTDKFIHKYIKRRFVDDFSEIKETDFDVIVVGSDQVWRPKYFKDSIEHAYLDFTKDWNIKRIAYAASFGTDEWEYTPEQTRRCGELLKHFNGISVREDSGVDLCRTHFGVEAQQVLDPTMLLTKEDYIQLFENTDTPKSKGTLLNYILDETPEKLALIDQIAQEKNLVPFRVNSKVENKKAPLKERIQPSVEQWLRGFYDAEFVVTDSFHACVFSILFNKPFIAIGNEDRGTSRFTSLLSMFGLKDRLITGGTTFRLNEGNDANANKKLYSLRQKSMGFITKVNG</sequence>
<name>A0ABR8YCT6_9BACT</name>
<accession>A0ABR8YCT6</accession>
<evidence type="ECO:0000313" key="2">
    <source>
        <dbReference type="EMBL" id="MBD8042033.1"/>
    </source>
</evidence>
<evidence type="ECO:0000313" key="3">
    <source>
        <dbReference type="Proteomes" id="UP000620874"/>
    </source>
</evidence>
<keyword evidence="2" id="KW-0808">Transferase</keyword>
<protein>
    <submittedName>
        <fullName evidence="2">Polysaccharide pyruvyl transferase family protein</fullName>
    </submittedName>
</protein>
<reference evidence="2 3" key="1">
    <citation type="submission" date="2020-08" db="EMBL/GenBank/DDBJ databases">
        <title>A Genomic Blueprint of the Chicken Gut Microbiome.</title>
        <authorList>
            <person name="Gilroy R."/>
            <person name="Ravi A."/>
            <person name="Getino M."/>
            <person name="Pursley I."/>
            <person name="Horton D.L."/>
            <person name="Alikhan N.-F."/>
            <person name="Baker D."/>
            <person name="Gharbi K."/>
            <person name="Hall N."/>
            <person name="Watson M."/>
            <person name="Adriaenssens E.M."/>
            <person name="Foster-Nyarko E."/>
            <person name="Jarju S."/>
            <person name="Secka A."/>
            <person name="Antonio M."/>
            <person name="Oren A."/>
            <person name="Chaudhuri R."/>
            <person name="La Ragione R.M."/>
            <person name="Hildebrand F."/>
            <person name="Pallen M.J."/>
        </authorList>
    </citation>
    <scope>NUCLEOTIDE SEQUENCE [LARGE SCALE GENOMIC DNA]</scope>
    <source>
        <strain evidence="2 3">Sa1CVN1</strain>
    </source>
</reference>
<organism evidence="2 3">
    <name type="scientific">Phocaeicola intestinalis</name>
    <dbReference type="NCBI Taxonomy" id="2762212"/>
    <lineage>
        <taxon>Bacteria</taxon>
        <taxon>Pseudomonadati</taxon>
        <taxon>Bacteroidota</taxon>
        <taxon>Bacteroidia</taxon>
        <taxon>Bacteroidales</taxon>
        <taxon>Bacteroidaceae</taxon>
        <taxon>Phocaeicola</taxon>
    </lineage>
</organism>
<dbReference type="RefSeq" id="WP_191765417.1">
    <property type="nucleotide sequence ID" value="NZ_JACSPP010000093.1"/>
</dbReference>
<dbReference type="Proteomes" id="UP000620874">
    <property type="component" value="Unassembled WGS sequence"/>
</dbReference>
<dbReference type="Pfam" id="PF04230">
    <property type="entry name" value="PS_pyruv_trans"/>
    <property type="match status" value="1"/>
</dbReference>
<gene>
    <name evidence="2" type="ORF">H9625_16625</name>
</gene>
<dbReference type="GO" id="GO:0016740">
    <property type="term" value="F:transferase activity"/>
    <property type="evidence" value="ECO:0007669"/>
    <property type="project" value="UniProtKB-KW"/>
</dbReference>
<comment type="caution">
    <text evidence="2">The sequence shown here is derived from an EMBL/GenBank/DDBJ whole genome shotgun (WGS) entry which is preliminary data.</text>
</comment>
<proteinExistence type="predicted"/>